<keyword evidence="2" id="KW-0378">Hydrolase</keyword>
<evidence type="ECO:0000256" key="3">
    <source>
        <dbReference type="ARBA" id="ARBA00022842"/>
    </source>
</evidence>
<dbReference type="InterPro" id="IPR006385">
    <property type="entry name" value="HAD_hydro_SerB1"/>
</dbReference>
<dbReference type="PANTHER" id="PTHR43344:SF13">
    <property type="entry name" value="PHOSPHATASE RV3661-RELATED"/>
    <property type="match status" value="1"/>
</dbReference>
<dbReference type="Gene3D" id="1.20.1440.100">
    <property type="entry name" value="SG protein - dephosphorylation function"/>
    <property type="match status" value="1"/>
</dbReference>
<accession>A0A7S0SKB5</accession>
<protein>
    <submittedName>
        <fullName evidence="5">Uncharacterized protein</fullName>
    </submittedName>
</protein>
<keyword evidence="1" id="KW-0479">Metal-binding</keyword>
<feature type="compositionally biased region" description="Low complexity" evidence="4">
    <location>
        <begin position="31"/>
        <end position="44"/>
    </location>
</feature>
<evidence type="ECO:0000256" key="4">
    <source>
        <dbReference type="SAM" id="MobiDB-lite"/>
    </source>
</evidence>
<evidence type="ECO:0000256" key="2">
    <source>
        <dbReference type="ARBA" id="ARBA00022801"/>
    </source>
</evidence>
<reference evidence="5" key="1">
    <citation type="submission" date="2021-01" db="EMBL/GenBank/DDBJ databases">
        <authorList>
            <person name="Corre E."/>
            <person name="Pelletier E."/>
            <person name="Niang G."/>
            <person name="Scheremetjew M."/>
            <person name="Finn R."/>
            <person name="Kale V."/>
            <person name="Holt S."/>
            <person name="Cochrane G."/>
            <person name="Meng A."/>
            <person name="Brown T."/>
            <person name="Cohen L."/>
        </authorList>
    </citation>
    <scope>NUCLEOTIDE SEQUENCE</scope>
    <source>
        <strain evidence="5">SL-175</strain>
    </source>
</reference>
<proteinExistence type="predicted"/>
<sequence>MGEKGLAGVAPTIVVNIDAVVETPKPEPQRAAEATAAVTAAPATSSDRGGVGDGQKKGVAFFDLDHTIIDTNSSWHWMQHEIHNGRVGAGFFFTALYWFARYAAGFGAGAERAGAEAAELYAGTAEEELQHEVERFFHKELAHRMRPGCAPVMQKHAAAGERCIICTSSWQHPARSAARLFDCETDPADVISSVMEVDAAGMLSGKIAKVAFGDGKYHVTKEWADANDVDLMQCHFYTDSMSDVLLMEKVGFPIAVNPDARLRAHAKERGWEIHDWGIAESQMKKPRYSYGCLNFSGAAAGPG</sequence>
<dbReference type="GO" id="GO:0016787">
    <property type="term" value="F:hydrolase activity"/>
    <property type="evidence" value="ECO:0007669"/>
    <property type="project" value="UniProtKB-KW"/>
</dbReference>
<name>A0A7S0SKB5_9CHLO</name>
<keyword evidence="3" id="KW-0460">Magnesium</keyword>
<organism evidence="5">
    <name type="scientific">Mantoniella antarctica</name>
    <dbReference type="NCBI Taxonomy" id="81844"/>
    <lineage>
        <taxon>Eukaryota</taxon>
        <taxon>Viridiplantae</taxon>
        <taxon>Chlorophyta</taxon>
        <taxon>Mamiellophyceae</taxon>
        <taxon>Mamiellales</taxon>
        <taxon>Mamiellaceae</taxon>
        <taxon>Mantoniella</taxon>
    </lineage>
</organism>
<feature type="region of interest" description="Disordered" evidence="4">
    <location>
        <begin position="25"/>
        <end position="52"/>
    </location>
</feature>
<dbReference type="NCBIfam" id="TIGR01488">
    <property type="entry name" value="HAD-SF-IB"/>
    <property type="match status" value="1"/>
</dbReference>
<dbReference type="AlphaFoldDB" id="A0A7S0SKB5"/>
<dbReference type="GO" id="GO:0046872">
    <property type="term" value="F:metal ion binding"/>
    <property type="evidence" value="ECO:0007669"/>
    <property type="project" value="UniProtKB-KW"/>
</dbReference>
<dbReference type="Gene3D" id="3.40.50.1000">
    <property type="entry name" value="HAD superfamily/HAD-like"/>
    <property type="match status" value="1"/>
</dbReference>
<dbReference type="InterPro" id="IPR023214">
    <property type="entry name" value="HAD_sf"/>
</dbReference>
<dbReference type="Pfam" id="PF12710">
    <property type="entry name" value="HAD"/>
    <property type="match status" value="1"/>
</dbReference>
<dbReference type="EMBL" id="HBFC01020236">
    <property type="protein sequence ID" value="CAD8709455.1"/>
    <property type="molecule type" value="Transcribed_RNA"/>
</dbReference>
<evidence type="ECO:0000256" key="1">
    <source>
        <dbReference type="ARBA" id="ARBA00022723"/>
    </source>
</evidence>
<dbReference type="PANTHER" id="PTHR43344">
    <property type="entry name" value="PHOSPHOSERINE PHOSPHATASE"/>
    <property type="match status" value="1"/>
</dbReference>
<dbReference type="InterPro" id="IPR050582">
    <property type="entry name" value="HAD-like_SerB"/>
</dbReference>
<evidence type="ECO:0000313" key="5">
    <source>
        <dbReference type="EMBL" id="CAD8709455.1"/>
    </source>
</evidence>
<dbReference type="NCBIfam" id="TIGR01490">
    <property type="entry name" value="HAD-SF-IB-hyp1"/>
    <property type="match status" value="1"/>
</dbReference>
<dbReference type="InterPro" id="IPR036412">
    <property type="entry name" value="HAD-like_sf"/>
</dbReference>
<gene>
    <name evidence="5" type="ORF">MANT1106_LOCUS12138</name>
</gene>
<dbReference type="SUPFAM" id="SSF56784">
    <property type="entry name" value="HAD-like"/>
    <property type="match status" value="1"/>
</dbReference>